<comment type="caution">
    <text evidence="4">The sequence shown here is derived from an EMBL/GenBank/DDBJ whole genome shotgun (WGS) entry which is preliminary data.</text>
</comment>
<name>A0A066XAN6_COLSU</name>
<reference evidence="5" key="1">
    <citation type="journal article" date="2014" name="Genome Announc.">
        <title>Draft genome sequence of Colletotrichum sublineola, a destructive pathogen of cultivated sorghum.</title>
        <authorList>
            <person name="Baroncelli R."/>
            <person name="Sanz-Martin J.M."/>
            <person name="Rech G.E."/>
            <person name="Sukno S.A."/>
            <person name="Thon M.R."/>
        </authorList>
    </citation>
    <scope>NUCLEOTIDE SEQUENCE [LARGE SCALE GENOMIC DNA]</scope>
    <source>
        <strain evidence="5">TX430BB</strain>
    </source>
</reference>
<gene>
    <name evidence="4" type="ORF">CSUB01_12317</name>
</gene>
<feature type="compositionally biased region" description="Polar residues" evidence="2">
    <location>
        <begin position="189"/>
        <end position="199"/>
    </location>
</feature>
<dbReference type="SUPFAM" id="SSF53098">
    <property type="entry name" value="Ribonuclease H-like"/>
    <property type="match status" value="1"/>
</dbReference>
<evidence type="ECO:0000256" key="2">
    <source>
        <dbReference type="SAM" id="MobiDB-lite"/>
    </source>
</evidence>
<dbReference type="HOGENOM" id="CLU_556686_0_0_1"/>
<dbReference type="PROSITE" id="PS50994">
    <property type="entry name" value="INTEGRASE"/>
    <property type="match status" value="1"/>
</dbReference>
<feature type="region of interest" description="Disordered" evidence="2">
    <location>
        <begin position="169"/>
        <end position="207"/>
    </location>
</feature>
<dbReference type="OrthoDB" id="5242358at2759"/>
<organism evidence="4 5">
    <name type="scientific">Colletotrichum sublineola</name>
    <name type="common">Sorghum anthracnose fungus</name>
    <dbReference type="NCBI Taxonomy" id="1173701"/>
    <lineage>
        <taxon>Eukaryota</taxon>
        <taxon>Fungi</taxon>
        <taxon>Dikarya</taxon>
        <taxon>Ascomycota</taxon>
        <taxon>Pezizomycotina</taxon>
        <taxon>Sordariomycetes</taxon>
        <taxon>Hypocreomycetidae</taxon>
        <taxon>Glomerellales</taxon>
        <taxon>Glomerellaceae</taxon>
        <taxon>Colletotrichum</taxon>
        <taxon>Colletotrichum graminicola species complex</taxon>
    </lineage>
</organism>
<dbReference type="GO" id="GO:0005634">
    <property type="term" value="C:nucleus"/>
    <property type="evidence" value="ECO:0007669"/>
    <property type="project" value="UniProtKB-ARBA"/>
</dbReference>
<evidence type="ECO:0000259" key="3">
    <source>
        <dbReference type="PROSITE" id="PS50994"/>
    </source>
</evidence>
<dbReference type="InterPro" id="IPR036397">
    <property type="entry name" value="RNaseH_sf"/>
</dbReference>
<dbReference type="InterPro" id="IPR012337">
    <property type="entry name" value="RNaseH-like_sf"/>
</dbReference>
<feature type="domain" description="Integrase catalytic" evidence="3">
    <location>
        <begin position="1"/>
        <end position="130"/>
    </location>
</feature>
<feature type="region of interest" description="Disordered" evidence="2">
    <location>
        <begin position="425"/>
        <end position="448"/>
    </location>
</feature>
<keyword evidence="1" id="KW-0694">RNA-binding</keyword>
<accession>A0A066XAN6</accession>
<dbReference type="InterPro" id="IPR001584">
    <property type="entry name" value="Integrase_cat-core"/>
</dbReference>
<feature type="non-terminal residue" evidence="4">
    <location>
        <position position="490"/>
    </location>
</feature>
<dbReference type="Proteomes" id="UP000027238">
    <property type="component" value="Unassembled WGS sequence"/>
</dbReference>
<dbReference type="AlphaFoldDB" id="A0A066XAN6"/>
<dbReference type="STRING" id="1173701.A0A066XAN6"/>
<evidence type="ECO:0000313" key="5">
    <source>
        <dbReference type="Proteomes" id="UP000027238"/>
    </source>
</evidence>
<dbReference type="Gene3D" id="3.30.420.10">
    <property type="entry name" value="Ribonuclease H-like superfamily/Ribonuclease H"/>
    <property type="match status" value="1"/>
</dbReference>
<dbReference type="GO" id="GO:0015074">
    <property type="term" value="P:DNA integration"/>
    <property type="evidence" value="ECO:0007669"/>
    <property type="project" value="InterPro"/>
</dbReference>
<dbReference type="EMBL" id="JMSE01001106">
    <property type="protein sequence ID" value="KDN64679.1"/>
    <property type="molecule type" value="Genomic_DNA"/>
</dbReference>
<protein>
    <recommendedName>
        <fullName evidence="3">Integrase catalytic domain-containing protein</fullName>
    </recommendedName>
</protein>
<keyword evidence="5" id="KW-1185">Reference proteome</keyword>
<sequence length="490" mass="54562">MDAATAFNTARFLQAVTTEHTWEALRMCWIDVYLGPPDWIVTDAGLNFHAAEFKRAARALSINIKEIPIEAHNSVRKVERYHTALRHAYEIFRTETDAEPEITLQIAVKAVNNTAGPNGLVPTLLVFGAYPRINNNSPPAPSTIKQAETMQKAMEEIRRIHTKRQVNDALATRNGPDTTATAALPLQSLDPNNTTQAQDTGAAAPPSELLDGQGGEIREGIMVATEQPQRQRRSRPRKNPAETFTTKTNLLIANYFTAKEDANYALAIKLRKKGVITTPSKPFKQSNHQEIKGLMAQGVFHIVQYDKKHHGGIHVFKSRLVRKIKGKNKTPYKKSRLVIQGKALQIDTSTFDPCLLILAQNNKDFALIGMQTNNTIGLTDKSFSNRKDTKLTKATFTAKPKQFLKPSKPITFNSGMLSLDNNGNIHLHQKGQGKQLQPVNPDSPESHQQYVEQRARGAYIASIYQPEACFDYSVAAQHQSPDTSNIKELN</sequence>
<dbReference type="GO" id="GO:0003723">
    <property type="term" value="F:RNA binding"/>
    <property type="evidence" value="ECO:0007669"/>
    <property type="project" value="UniProtKB-KW"/>
</dbReference>
<evidence type="ECO:0000256" key="1">
    <source>
        <dbReference type="ARBA" id="ARBA00022884"/>
    </source>
</evidence>
<evidence type="ECO:0000313" key="4">
    <source>
        <dbReference type="EMBL" id="KDN64679.1"/>
    </source>
</evidence>
<proteinExistence type="predicted"/>
<dbReference type="eggNOG" id="ENOG502RUI1">
    <property type="taxonomic scope" value="Eukaryota"/>
</dbReference>